<dbReference type="InterPro" id="IPR029479">
    <property type="entry name" value="Nitroreductase"/>
</dbReference>
<reference evidence="2" key="1">
    <citation type="journal article" date="2020" name="mSystems">
        <title>Genome- and Community-Level Interaction Insights into Carbon Utilization and Element Cycling Functions of Hydrothermarchaeota in Hydrothermal Sediment.</title>
        <authorList>
            <person name="Zhou Z."/>
            <person name="Liu Y."/>
            <person name="Xu W."/>
            <person name="Pan J."/>
            <person name="Luo Z.H."/>
            <person name="Li M."/>
        </authorList>
    </citation>
    <scope>NUCLEOTIDE SEQUENCE [LARGE SCALE GENOMIC DNA]</scope>
    <source>
        <strain evidence="2">SpSt-456</strain>
    </source>
</reference>
<accession>A0A832A821</accession>
<dbReference type="InterPro" id="IPR052544">
    <property type="entry name" value="Bacteriocin_Proc_Enz"/>
</dbReference>
<dbReference type="EMBL" id="DSTK01000039">
    <property type="protein sequence ID" value="HFK98404.1"/>
    <property type="molecule type" value="Genomic_DNA"/>
</dbReference>
<sequence>MIFPGRTLGTGGKAVRDWDVGYHRQTAYGRGALGGGYLDWSARPAVYKNYHGLSTVALPEDIRGVHRPFFEILFGTSGLEARPQELNAEKLGRILGLTYGITAQSGQGRDAFFYRSVPSAGALYPCELYAAVQGFPDLEDGLYHYDLARNRLVRLRTGRLLRSEKPWAAAFFVTAIFFRSSWKYRDRAYRYCLLDAGHLVENALLVLQSEGLTAQVFSRFDDEAVNAFLGLDSEREVCLAVLTVPHAETENESEALPEGPGFFELGEARHEPVQPEACRMSPSDKVPRGILDAHRRTAVGAPAGASPRSRATEAFRSQLEARRNVPKPGGEAVSRSLAFAETVWRRRSYRNYVSQSVPCSVWHTLWHSLSLRPVLCPPMEVLVACGDAEELPAGIYRWDAAAGAMSLVKAGDFRSASAHACLDQDWLRHALFHFAFEVPWPDVWESLGPRGYREAMLDAGRLGQRVYLASTALGLGACGIGAFYDDEVRRLFHLDHDRDVVYITASGPVKKLWK</sequence>
<dbReference type="InterPro" id="IPR000415">
    <property type="entry name" value="Nitroreductase-like"/>
</dbReference>
<dbReference type="PANTHER" id="PTHR43745:SF2">
    <property type="entry name" value="NITROREDUCTASE MJ1384-RELATED"/>
    <property type="match status" value="1"/>
</dbReference>
<dbReference type="Gene3D" id="3.40.109.10">
    <property type="entry name" value="NADH Oxidase"/>
    <property type="match status" value="2"/>
</dbReference>
<feature type="domain" description="Nitroreductase" evidence="1">
    <location>
        <begin position="86"/>
        <end position="242"/>
    </location>
</feature>
<dbReference type="NCBIfam" id="TIGR03605">
    <property type="entry name" value="antibiot_sagB"/>
    <property type="match status" value="1"/>
</dbReference>
<dbReference type="CDD" id="cd02142">
    <property type="entry name" value="McbC_SagB-like_oxidoreductase"/>
    <property type="match status" value="2"/>
</dbReference>
<feature type="domain" description="Nitroreductase" evidence="1">
    <location>
        <begin position="345"/>
        <end position="505"/>
    </location>
</feature>
<evidence type="ECO:0000313" key="2">
    <source>
        <dbReference type="EMBL" id="HFK98404.1"/>
    </source>
</evidence>
<protein>
    <submittedName>
        <fullName evidence="2">SagB/ThcOx family dehydrogenase</fullName>
    </submittedName>
</protein>
<dbReference type="Pfam" id="PF00881">
    <property type="entry name" value="Nitroreductase"/>
    <property type="match status" value="2"/>
</dbReference>
<gene>
    <name evidence="2" type="ORF">ENS06_13915</name>
</gene>
<evidence type="ECO:0000259" key="1">
    <source>
        <dbReference type="Pfam" id="PF00881"/>
    </source>
</evidence>
<organism evidence="2">
    <name type="scientific">Desulfacinum infernum</name>
    <dbReference type="NCBI Taxonomy" id="35837"/>
    <lineage>
        <taxon>Bacteria</taxon>
        <taxon>Pseudomonadati</taxon>
        <taxon>Thermodesulfobacteriota</taxon>
        <taxon>Syntrophobacteria</taxon>
        <taxon>Syntrophobacterales</taxon>
        <taxon>Syntrophobacteraceae</taxon>
        <taxon>Desulfacinum</taxon>
    </lineage>
</organism>
<dbReference type="SUPFAM" id="SSF55469">
    <property type="entry name" value="FMN-dependent nitroreductase-like"/>
    <property type="match status" value="2"/>
</dbReference>
<proteinExistence type="predicted"/>
<comment type="caution">
    <text evidence="2">The sequence shown here is derived from an EMBL/GenBank/DDBJ whole genome shotgun (WGS) entry which is preliminary data.</text>
</comment>
<dbReference type="PANTHER" id="PTHR43745">
    <property type="entry name" value="NITROREDUCTASE MJ1384-RELATED"/>
    <property type="match status" value="1"/>
</dbReference>
<dbReference type="AlphaFoldDB" id="A0A832A821"/>
<dbReference type="InterPro" id="IPR020051">
    <property type="entry name" value="SagB-type_dehydrogenase"/>
</dbReference>
<name>A0A832A821_9BACT</name>
<dbReference type="GO" id="GO:0016491">
    <property type="term" value="F:oxidoreductase activity"/>
    <property type="evidence" value="ECO:0007669"/>
    <property type="project" value="InterPro"/>
</dbReference>